<comment type="catalytic activity">
    <reaction evidence="4">
        <text>RX + glutathione = an S-substituted glutathione + a halide anion + H(+)</text>
        <dbReference type="Rhea" id="RHEA:16437"/>
        <dbReference type="ChEBI" id="CHEBI:15378"/>
        <dbReference type="ChEBI" id="CHEBI:16042"/>
        <dbReference type="ChEBI" id="CHEBI:17792"/>
        <dbReference type="ChEBI" id="CHEBI:57925"/>
        <dbReference type="ChEBI" id="CHEBI:90779"/>
        <dbReference type="EC" id="2.5.1.18"/>
    </reaction>
</comment>
<name>A0A559M7Y2_9HELO</name>
<evidence type="ECO:0000259" key="8">
    <source>
        <dbReference type="PROSITE" id="PS50405"/>
    </source>
</evidence>
<dbReference type="InterPro" id="IPR010987">
    <property type="entry name" value="Glutathione-S-Trfase_C-like"/>
</dbReference>
<dbReference type="SFLD" id="SFLDS00019">
    <property type="entry name" value="Glutathione_Transferase_(cytos"/>
    <property type="match status" value="1"/>
</dbReference>
<keyword evidence="3 9" id="KW-0808">Transferase</keyword>
<proteinExistence type="inferred from homology"/>
<protein>
    <recommendedName>
        <fullName evidence="2">glutathione transferase</fullName>
        <ecNumber evidence="2">2.5.1.18</ecNumber>
    </recommendedName>
</protein>
<dbReference type="InterPro" id="IPR004045">
    <property type="entry name" value="Glutathione_S-Trfase_N"/>
</dbReference>
<evidence type="ECO:0000256" key="1">
    <source>
        <dbReference type="ARBA" id="ARBA00007409"/>
    </source>
</evidence>
<feature type="domain" description="GST C-terminal" evidence="8">
    <location>
        <begin position="95"/>
        <end position="226"/>
    </location>
</feature>
<evidence type="ECO:0000313" key="9">
    <source>
        <dbReference type="EMBL" id="TVY89065.1"/>
    </source>
</evidence>
<dbReference type="PROSITE" id="PS50404">
    <property type="entry name" value="GST_NTER"/>
    <property type="match status" value="1"/>
</dbReference>
<dbReference type="SFLD" id="SFLDG00358">
    <property type="entry name" value="Main_(cytGST)"/>
    <property type="match status" value="1"/>
</dbReference>
<dbReference type="EC" id="2.5.1.18" evidence="2"/>
<dbReference type="FunFam" id="1.20.1050.130:FF:000016">
    <property type="entry name" value="Glutathione S-transferase 1"/>
    <property type="match status" value="1"/>
</dbReference>
<dbReference type="AlphaFoldDB" id="A0A559M7Y2"/>
<dbReference type="Pfam" id="PF02798">
    <property type="entry name" value="GST_N"/>
    <property type="match status" value="1"/>
</dbReference>
<reference evidence="9 10" key="1">
    <citation type="submission" date="2018-05" db="EMBL/GenBank/DDBJ databases">
        <title>Genome sequencing and assembly of the regulated plant pathogen Lachnellula willkommii and related sister species for the development of diagnostic species identification markers.</title>
        <authorList>
            <person name="Giroux E."/>
            <person name="Bilodeau G."/>
        </authorList>
    </citation>
    <scope>NUCLEOTIDE SEQUENCE [LARGE SCALE GENOMIC DNA]</scope>
    <source>
        <strain evidence="9 10">CBS 172.35</strain>
    </source>
</reference>
<accession>A0A559M7Y2</accession>
<comment type="similarity">
    <text evidence="1 6">Belongs to the GST superfamily.</text>
</comment>
<dbReference type="GO" id="GO:0005737">
    <property type="term" value="C:cytoplasm"/>
    <property type="evidence" value="ECO:0007669"/>
    <property type="project" value="UniProtKB-ARBA"/>
</dbReference>
<sequence length="226" mass="25606">MTTSLKPFTLWGGVGGPNPSKVSIILAELSLAFDPQHLGLDKVKAPEYLKLNPNGRLPTLVDPNNGGFTLWESGAIIEYVVAKYDRDHLLSYEAGSDLDFQCKQWLYFQMSGQGPYYGQAYWFANFHPEKIPSAIERYVKEVRRVSGVLDTHLKDREYLVGDKCTYADLAFISWQTGIKAVTAEVYDEEKEFPHLSAWLKKISSREATSRVLEQKKALEATFFAKK</sequence>
<comment type="caution">
    <text evidence="9">The sequence shown here is derived from an EMBL/GenBank/DDBJ whole genome shotgun (WGS) entry which is preliminary data.</text>
</comment>
<evidence type="ECO:0000256" key="5">
    <source>
        <dbReference type="ARBA" id="ARBA00060024"/>
    </source>
</evidence>
<evidence type="ECO:0000313" key="10">
    <source>
        <dbReference type="Proteomes" id="UP000315522"/>
    </source>
</evidence>
<dbReference type="Gene3D" id="1.20.1050.130">
    <property type="match status" value="1"/>
</dbReference>
<evidence type="ECO:0000256" key="2">
    <source>
        <dbReference type="ARBA" id="ARBA00012452"/>
    </source>
</evidence>
<keyword evidence="10" id="KW-1185">Reference proteome</keyword>
<dbReference type="Proteomes" id="UP000315522">
    <property type="component" value="Unassembled WGS sequence"/>
</dbReference>
<dbReference type="Pfam" id="PF00043">
    <property type="entry name" value="GST_C"/>
    <property type="match status" value="1"/>
</dbReference>
<dbReference type="PROSITE" id="PS50405">
    <property type="entry name" value="GST_CTER"/>
    <property type="match status" value="1"/>
</dbReference>
<evidence type="ECO:0000256" key="4">
    <source>
        <dbReference type="ARBA" id="ARBA00047960"/>
    </source>
</evidence>
<dbReference type="PANTHER" id="PTHR44051:SF23">
    <property type="entry name" value="GLUTATHIONE S-TRANSFERASE-LIKE PROTEIN TPCF"/>
    <property type="match status" value="1"/>
</dbReference>
<evidence type="ECO:0000259" key="7">
    <source>
        <dbReference type="PROSITE" id="PS50404"/>
    </source>
</evidence>
<dbReference type="SUPFAM" id="SSF52833">
    <property type="entry name" value="Thioredoxin-like"/>
    <property type="match status" value="1"/>
</dbReference>
<dbReference type="InterPro" id="IPR036282">
    <property type="entry name" value="Glutathione-S-Trfase_C_sf"/>
</dbReference>
<dbReference type="InterPro" id="IPR040079">
    <property type="entry name" value="Glutathione_S-Trfase"/>
</dbReference>
<feature type="domain" description="GST N-terminal" evidence="7">
    <location>
        <begin position="6"/>
        <end position="88"/>
    </location>
</feature>
<dbReference type="PANTHER" id="PTHR44051">
    <property type="entry name" value="GLUTATHIONE S-TRANSFERASE-RELATED"/>
    <property type="match status" value="1"/>
</dbReference>
<dbReference type="SUPFAM" id="SSF47616">
    <property type="entry name" value="GST C-terminal domain-like"/>
    <property type="match status" value="1"/>
</dbReference>
<dbReference type="GO" id="GO:0004364">
    <property type="term" value="F:glutathione transferase activity"/>
    <property type="evidence" value="ECO:0007669"/>
    <property type="project" value="UniProtKB-EC"/>
</dbReference>
<gene>
    <name evidence="9" type="primary">gedE_0</name>
    <name evidence="9" type="ORF">LAWI1_G006905</name>
</gene>
<evidence type="ECO:0000256" key="6">
    <source>
        <dbReference type="RuleBase" id="RU003494"/>
    </source>
</evidence>
<dbReference type="EMBL" id="QGML01001428">
    <property type="protein sequence ID" value="TVY89065.1"/>
    <property type="molecule type" value="Genomic_DNA"/>
</dbReference>
<dbReference type="SFLD" id="SFLDG01151">
    <property type="entry name" value="Main.2:_Nu-like"/>
    <property type="match status" value="1"/>
</dbReference>
<comment type="function">
    <text evidence="5">Involved in the oxidative stress response and detoxification.</text>
</comment>
<evidence type="ECO:0000256" key="3">
    <source>
        <dbReference type="ARBA" id="ARBA00022679"/>
    </source>
</evidence>
<dbReference type="CDD" id="cd03048">
    <property type="entry name" value="GST_N_Ure2p_like"/>
    <property type="match status" value="1"/>
</dbReference>
<organism evidence="9 10">
    <name type="scientific">Lachnellula willkommii</name>
    <dbReference type="NCBI Taxonomy" id="215461"/>
    <lineage>
        <taxon>Eukaryota</taxon>
        <taxon>Fungi</taxon>
        <taxon>Dikarya</taxon>
        <taxon>Ascomycota</taxon>
        <taxon>Pezizomycotina</taxon>
        <taxon>Leotiomycetes</taxon>
        <taxon>Helotiales</taxon>
        <taxon>Lachnaceae</taxon>
        <taxon>Lachnellula</taxon>
    </lineage>
</organism>
<dbReference type="InterPro" id="IPR004046">
    <property type="entry name" value="GST_C"/>
</dbReference>
<dbReference type="GO" id="GO:0005634">
    <property type="term" value="C:nucleus"/>
    <property type="evidence" value="ECO:0007669"/>
    <property type="project" value="UniProtKB-ARBA"/>
</dbReference>
<dbReference type="InterPro" id="IPR036249">
    <property type="entry name" value="Thioredoxin-like_sf"/>
</dbReference>